<accession>A0A6J6DTF0</accession>
<evidence type="ECO:0000313" key="1">
    <source>
        <dbReference type="EMBL" id="CAB4566195.1"/>
    </source>
</evidence>
<dbReference type="InterPro" id="IPR036412">
    <property type="entry name" value="HAD-like_sf"/>
</dbReference>
<gene>
    <name evidence="1" type="ORF">UFOPK1722_00094</name>
</gene>
<proteinExistence type="predicted"/>
<dbReference type="InterPro" id="IPR052898">
    <property type="entry name" value="ACAD10-like"/>
</dbReference>
<dbReference type="PRINTS" id="PR00413">
    <property type="entry name" value="HADHALOGNASE"/>
</dbReference>
<dbReference type="SFLD" id="SFLDS00003">
    <property type="entry name" value="Haloacid_Dehalogenase"/>
    <property type="match status" value="1"/>
</dbReference>
<dbReference type="NCBIfam" id="TIGR01509">
    <property type="entry name" value="HAD-SF-IA-v3"/>
    <property type="match status" value="1"/>
</dbReference>
<dbReference type="EMBL" id="CAEZTS010000005">
    <property type="protein sequence ID" value="CAB4566195.1"/>
    <property type="molecule type" value="Genomic_DNA"/>
</dbReference>
<dbReference type="Gene3D" id="3.40.50.1000">
    <property type="entry name" value="HAD superfamily/HAD-like"/>
    <property type="match status" value="1"/>
</dbReference>
<reference evidence="1" key="1">
    <citation type="submission" date="2020-05" db="EMBL/GenBank/DDBJ databases">
        <authorList>
            <person name="Chiriac C."/>
            <person name="Salcher M."/>
            <person name="Ghai R."/>
            <person name="Kavagutti S V."/>
        </authorList>
    </citation>
    <scope>NUCLEOTIDE SEQUENCE</scope>
</reference>
<dbReference type="AlphaFoldDB" id="A0A6J6DTF0"/>
<dbReference type="SUPFAM" id="SSF56784">
    <property type="entry name" value="HAD-like"/>
    <property type="match status" value="1"/>
</dbReference>
<dbReference type="Gene3D" id="1.10.150.240">
    <property type="entry name" value="Putative phosphatase, domain 2"/>
    <property type="match status" value="1"/>
</dbReference>
<dbReference type="InterPro" id="IPR006439">
    <property type="entry name" value="HAD-SF_hydro_IA"/>
</dbReference>
<protein>
    <submittedName>
        <fullName evidence="1">Unannotated protein</fullName>
    </submittedName>
</protein>
<sequence length="238" mass="26375">MPNQQTRRVNTMTDASAQPPSRTIDAVIFDFGGVLASNGRPSDVVRRFPHDPADVVMRVMMGEYGQDTDHPWHRLERGEISMDDYRLALAPLVIEAGLTPVATPAPEPGQSIPFDFIPNEPVIELVHDLRDAGIRLGVLTNNVRELRERWWPMMDFANIFDDIVDSHEVGMRKPNPAIYRLALERLGAPAHRTAFLDDAASNVSAAIDVGIHGVVVDEDPTSAVSTVRRLARLVDDRA</sequence>
<dbReference type="CDD" id="cd02603">
    <property type="entry name" value="HAD_sEH-N_like"/>
    <property type="match status" value="1"/>
</dbReference>
<dbReference type="InterPro" id="IPR023214">
    <property type="entry name" value="HAD_sf"/>
</dbReference>
<organism evidence="1">
    <name type="scientific">freshwater metagenome</name>
    <dbReference type="NCBI Taxonomy" id="449393"/>
    <lineage>
        <taxon>unclassified sequences</taxon>
        <taxon>metagenomes</taxon>
        <taxon>ecological metagenomes</taxon>
    </lineage>
</organism>
<dbReference type="InterPro" id="IPR023198">
    <property type="entry name" value="PGP-like_dom2"/>
</dbReference>
<dbReference type="Pfam" id="PF00702">
    <property type="entry name" value="Hydrolase"/>
    <property type="match status" value="1"/>
</dbReference>
<dbReference type="PANTHER" id="PTHR47829">
    <property type="entry name" value="HYDROLASE, PUTATIVE (AFU_ORTHOLOGUE AFUA_1G12880)-RELATED"/>
    <property type="match status" value="1"/>
</dbReference>
<dbReference type="NCBIfam" id="TIGR01549">
    <property type="entry name" value="HAD-SF-IA-v1"/>
    <property type="match status" value="1"/>
</dbReference>
<name>A0A6J6DTF0_9ZZZZ</name>
<dbReference type="SFLD" id="SFLDG01129">
    <property type="entry name" value="C1.5:_HAD__Beta-PGM__Phosphata"/>
    <property type="match status" value="1"/>
</dbReference>
<dbReference type="PANTHER" id="PTHR47829:SF1">
    <property type="entry name" value="HAD FAMILY PHOSPHATASE"/>
    <property type="match status" value="1"/>
</dbReference>